<protein>
    <submittedName>
        <fullName evidence="1">Uncharacterized protein</fullName>
    </submittedName>
</protein>
<accession>A0ACC2TGC0</accession>
<reference evidence="1" key="1">
    <citation type="submission" date="2022-04" db="EMBL/GenBank/DDBJ databases">
        <title>Genome of the entomopathogenic fungus Entomophthora muscae.</title>
        <authorList>
            <person name="Elya C."/>
            <person name="Lovett B.R."/>
            <person name="Lee E."/>
            <person name="Macias A.M."/>
            <person name="Hajek A.E."/>
            <person name="De Bivort B.L."/>
            <person name="Kasson M.T."/>
            <person name="De Fine Licht H.H."/>
            <person name="Stajich J.E."/>
        </authorList>
    </citation>
    <scope>NUCLEOTIDE SEQUENCE</scope>
    <source>
        <strain evidence="1">Berkeley</strain>
    </source>
</reference>
<evidence type="ECO:0000313" key="2">
    <source>
        <dbReference type="Proteomes" id="UP001165960"/>
    </source>
</evidence>
<comment type="caution">
    <text evidence="1">The sequence shown here is derived from an EMBL/GenBank/DDBJ whole genome shotgun (WGS) entry which is preliminary data.</text>
</comment>
<dbReference type="EMBL" id="QTSX02002902">
    <property type="protein sequence ID" value="KAJ9073515.1"/>
    <property type="molecule type" value="Genomic_DNA"/>
</dbReference>
<evidence type="ECO:0000313" key="1">
    <source>
        <dbReference type="EMBL" id="KAJ9073515.1"/>
    </source>
</evidence>
<gene>
    <name evidence="1" type="ORF">DSO57_1015651</name>
</gene>
<sequence length="88" mass="9325">MMLTTGDASPLVIPFASTPPIEEDIANQPITPTVLNLRNGPCLVAYPMGTPDLEQVMSVALGIACEGAIVATEPMRVQYLELGKTIVQ</sequence>
<dbReference type="Proteomes" id="UP001165960">
    <property type="component" value="Unassembled WGS sequence"/>
</dbReference>
<proteinExistence type="predicted"/>
<keyword evidence="2" id="KW-1185">Reference proteome</keyword>
<organism evidence="1 2">
    <name type="scientific">Entomophthora muscae</name>
    <dbReference type="NCBI Taxonomy" id="34485"/>
    <lineage>
        <taxon>Eukaryota</taxon>
        <taxon>Fungi</taxon>
        <taxon>Fungi incertae sedis</taxon>
        <taxon>Zoopagomycota</taxon>
        <taxon>Entomophthoromycotina</taxon>
        <taxon>Entomophthoromycetes</taxon>
        <taxon>Entomophthorales</taxon>
        <taxon>Entomophthoraceae</taxon>
        <taxon>Entomophthora</taxon>
    </lineage>
</organism>
<name>A0ACC2TGC0_9FUNG</name>